<evidence type="ECO:0000313" key="1">
    <source>
        <dbReference type="EMBL" id="PUA86756.1"/>
    </source>
</evidence>
<dbReference type="VEuPathDB" id="ToxoDB:TGBR9_383370"/>
<gene>
    <name evidence="1" type="ORF">TGBR9_383370</name>
</gene>
<sequence>MFSAVNTKRPSQFSAHHMQSVFPVLDLLFSLLYDASSDTRLSQPRREFFPRVDLPTFNTQFETQPQDRIDTVVHMTPSSSVDFSSIHKARELLLKFPFVNCRLERARSRSPRQTHGLCPAGAESVWRKCAYFCMNFHFFSAFFLDIDVYSFRHSLRRSAGILRIWGKSVLAE</sequence>
<name>A0A2T6IN28_TOXGO</name>
<dbReference type="AlphaFoldDB" id="A0A2T6IN28"/>
<accession>A0A2T6IN28</accession>
<evidence type="ECO:0000313" key="2">
    <source>
        <dbReference type="Proteomes" id="UP000244488"/>
    </source>
</evidence>
<comment type="caution">
    <text evidence="1">The sequence shown here is derived from an EMBL/GenBank/DDBJ whole genome shotgun (WGS) entry which is preliminary data.</text>
</comment>
<proteinExistence type="predicted"/>
<organism evidence="1 2">
    <name type="scientific">Toxoplasma gondii TgCATBr9</name>
    <dbReference type="NCBI Taxonomy" id="943120"/>
    <lineage>
        <taxon>Eukaryota</taxon>
        <taxon>Sar</taxon>
        <taxon>Alveolata</taxon>
        <taxon>Apicomplexa</taxon>
        <taxon>Conoidasida</taxon>
        <taxon>Coccidia</taxon>
        <taxon>Eucoccidiorida</taxon>
        <taxon>Eimeriorina</taxon>
        <taxon>Sarcocystidae</taxon>
        <taxon>Toxoplasma</taxon>
    </lineage>
</organism>
<dbReference type="Proteomes" id="UP000244488">
    <property type="component" value="Unassembled WGS sequence"/>
</dbReference>
<dbReference type="EMBL" id="AFHV02002291">
    <property type="protein sequence ID" value="PUA86756.1"/>
    <property type="molecule type" value="Genomic_DNA"/>
</dbReference>
<protein>
    <submittedName>
        <fullName evidence="1">Uncharacterized protein</fullName>
    </submittedName>
</protein>
<reference evidence="1 2" key="1">
    <citation type="journal article" date="2016" name="Nat. Commun.">
        <title>Local admixture of amplified and diversified secreted pathogenesis determinants shapes mosaic Toxoplasma gondii genomes.</title>
        <authorList>
            <person name="Lorenzi H."/>
            <person name="Khan A."/>
            <person name="Behnke M.S."/>
            <person name="Namasivayam S."/>
            <person name="Swapna L.S."/>
            <person name="Hadjithomas M."/>
            <person name="Karamycheva S."/>
            <person name="Pinney D."/>
            <person name="Brunk B.P."/>
            <person name="Ajioka J.W."/>
            <person name="Ajzenberg D."/>
            <person name="Boothroyd J.C."/>
            <person name="Boyle J.P."/>
            <person name="Darde M.L."/>
            <person name="Diaz-Miranda M.A."/>
            <person name="Dubey J.P."/>
            <person name="Fritz H.M."/>
            <person name="Gennari S.M."/>
            <person name="Gregory B.D."/>
            <person name="Kim K."/>
            <person name="Saeij J.P."/>
            <person name="Su C."/>
            <person name="White M.W."/>
            <person name="Zhu X.Q."/>
            <person name="Howe D.K."/>
            <person name="Rosenthal B.M."/>
            <person name="Grigg M.E."/>
            <person name="Parkinson J."/>
            <person name="Liu L."/>
            <person name="Kissinger J.C."/>
            <person name="Roos D.S."/>
            <person name="Sibley L.D."/>
        </authorList>
    </citation>
    <scope>NUCLEOTIDE SEQUENCE [LARGE SCALE GENOMIC DNA]</scope>
    <source>
        <strain evidence="1 2">TgCATBr9</strain>
    </source>
</reference>